<dbReference type="Proteomes" id="UP000236497">
    <property type="component" value="Unassembled WGS sequence"/>
</dbReference>
<dbReference type="InterPro" id="IPR008964">
    <property type="entry name" value="Invasin/intimin_cell_adhesion"/>
</dbReference>
<organism evidence="1 2">
    <name type="scientific">Herbinix hemicellulosilytica</name>
    <dbReference type="NCBI Taxonomy" id="1564487"/>
    <lineage>
        <taxon>Bacteria</taxon>
        <taxon>Bacillati</taxon>
        <taxon>Bacillota</taxon>
        <taxon>Clostridia</taxon>
        <taxon>Lachnospirales</taxon>
        <taxon>Lachnospiraceae</taxon>
        <taxon>Herbinix</taxon>
    </lineage>
</organism>
<evidence type="ECO:0008006" key="3">
    <source>
        <dbReference type="Google" id="ProtNLM"/>
    </source>
</evidence>
<accession>A0A0H5SDR8</accession>
<dbReference type="AlphaFoldDB" id="A0A0H5SDR8"/>
<dbReference type="RefSeq" id="WP_103201706.1">
    <property type="nucleotide sequence ID" value="NZ_CVTD020000008.1"/>
</dbReference>
<dbReference type="OrthoDB" id="9775707at2"/>
<dbReference type="EMBL" id="CVTD020000008">
    <property type="protein sequence ID" value="CRZ33532.1"/>
    <property type="molecule type" value="Genomic_DNA"/>
</dbReference>
<evidence type="ECO:0000313" key="1">
    <source>
        <dbReference type="EMBL" id="CRZ33532.1"/>
    </source>
</evidence>
<dbReference type="InterPro" id="IPR026906">
    <property type="entry name" value="LRR_5"/>
</dbReference>
<evidence type="ECO:0000313" key="2">
    <source>
        <dbReference type="Proteomes" id="UP000236497"/>
    </source>
</evidence>
<dbReference type="Gene3D" id="2.60.40.1080">
    <property type="match status" value="1"/>
</dbReference>
<protein>
    <recommendedName>
        <fullName evidence="3">BIG2 domain-containing protein</fullName>
    </recommendedName>
</protein>
<gene>
    <name evidence="1" type="ORF">HHT355_0322</name>
</gene>
<dbReference type="Gene3D" id="3.80.10.10">
    <property type="entry name" value="Ribonuclease Inhibitor"/>
    <property type="match status" value="1"/>
</dbReference>
<reference evidence="1 2" key="1">
    <citation type="submission" date="2015-06" db="EMBL/GenBank/DDBJ databases">
        <authorList>
            <person name="Wibberg Daniel"/>
        </authorList>
    </citation>
    <scope>NUCLEOTIDE SEQUENCE [LARGE SCALE GENOMIC DNA]</scope>
    <source>
        <strain evidence="1 2">T3/55T</strain>
    </source>
</reference>
<dbReference type="InterPro" id="IPR032675">
    <property type="entry name" value="LRR_dom_sf"/>
</dbReference>
<proteinExistence type="predicted"/>
<sequence>MTAQMKDQLMKKRTFMLFIIAFVVFGFIFWPGKATYAKEETVYSDGIYRYIIKDNNEKKVQLIGIESDKATKELYIPGKVFINNIEYTVDLVDIYYEYYSNEKYAKFYSSVSKINVADNFTGSLRNLTFAFENLEAIEFYGKDVPKEVDILLFYWNLKDFLFIVPKGTENAYSKVINIYIHYYFYSDLYEQDIEVKPTIISGNSKDIEFSYFAKDGFIYRVTKSAKKGKGKVELVGITHSLKLDYLKLPDKVSHNGYTYELTKLRHFALLGCGARVIVVPDSVTEMEGRVFDSTVELLFLSKNCKKIPSYMVADENSETNLRFVYVPEGVTTISDYAFNNIPLNTASIILPTTVTKAGKNSLYTFKLVTFLNKKPLDNVAAAVKKGTTVKVDKSAVSAYKKILGSKASVVEAKKIVKTKDIKVNKEELKLSTYNTATLTGTLSKGSNETIYWLSANPDILEVSSKGVITPKKAGTTYVVAYTRTSGRHKAVKVTVTEAIFDDGIFTYRITDPSKKTVTLCEIRPDKSLKTLTIPETVTYKKVKYTVTSVIANPDDPAVPLIPEKYSNNKIKTIIFPKSITGKVGYLGVLKNIESITFKGTKAPEAICNWYEDGGLLAWQAVIYVPKKCVSAYTSALWLRAYDTYQQNHYGCIMDFNVVETGNDQVKRFVADGILYHVTKYASKKNSGEVIVKGADVNLKKIVIKNTVKYKGYTYKVTAISRGAIDYKGKEVYIDKSVKRN</sequence>
<dbReference type="Pfam" id="PF13306">
    <property type="entry name" value="LRR_5"/>
    <property type="match status" value="1"/>
</dbReference>
<dbReference type="SUPFAM" id="SSF49373">
    <property type="entry name" value="Invasin/intimin cell-adhesion fragments"/>
    <property type="match status" value="1"/>
</dbReference>
<keyword evidence="2" id="KW-1185">Reference proteome</keyword>
<name>A0A0H5SDR8_HERHM</name>